<keyword evidence="2" id="KW-1185">Reference proteome</keyword>
<evidence type="ECO:0000313" key="1">
    <source>
        <dbReference type="EMBL" id="KAK3707769.1"/>
    </source>
</evidence>
<accession>A0ACC3N2H6</accession>
<dbReference type="Proteomes" id="UP001281147">
    <property type="component" value="Unassembled WGS sequence"/>
</dbReference>
<comment type="caution">
    <text evidence="1">The sequence shown here is derived from an EMBL/GenBank/DDBJ whole genome shotgun (WGS) entry which is preliminary data.</text>
</comment>
<dbReference type="EMBL" id="JAUTXU010000107">
    <property type="protein sequence ID" value="KAK3707769.1"/>
    <property type="molecule type" value="Genomic_DNA"/>
</dbReference>
<evidence type="ECO:0000313" key="2">
    <source>
        <dbReference type="Proteomes" id="UP001281147"/>
    </source>
</evidence>
<reference evidence="1" key="1">
    <citation type="submission" date="2023-07" db="EMBL/GenBank/DDBJ databases">
        <title>Black Yeasts Isolated from many extreme environments.</title>
        <authorList>
            <person name="Coleine C."/>
            <person name="Stajich J.E."/>
            <person name="Selbmann L."/>
        </authorList>
    </citation>
    <scope>NUCLEOTIDE SEQUENCE</scope>
    <source>
        <strain evidence="1">CCFEE 5714</strain>
    </source>
</reference>
<organism evidence="1 2">
    <name type="scientific">Vermiconidia calcicola</name>
    <dbReference type="NCBI Taxonomy" id="1690605"/>
    <lineage>
        <taxon>Eukaryota</taxon>
        <taxon>Fungi</taxon>
        <taxon>Dikarya</taxon>
        <taxon>Ascomycota</taxon>
        <taxon>Pezizomycotina</taxon>
        <taxon>Dothideomycetes</taxon>
        <taxon>Dothideomycetidae</taxon>
        <taxon>Mycosphaerellales</taxon>
        <taxon>Extremaceae</taxon>
        <taxon>Vermiconidia</taxon>
    </lineage>
</organism>
<protein>
    <submittedName>
        <fullName evidence="1">Cell wall protein Ecm33</fullName>
    </submittedName>
</protein>
<proteinExistence type="predicted"/>
<name>A0ACC3N2H6_9PEZI</name>
<gene>
    <name evidence="1" type="primary">ecm33_4</name>
    <name evidence="1" type="ORF">LTR37_011946</name>
</gene>
<sequence>MPELQSVGYGAETPGGFLAIKNCRAVKLPLLEEVKSAYFDWNSIEELSLPSLRRVGEGLDDTLEASGPGVSSGFHVTRNLNLRNMALPRLENVSTNLFIEDNGLQTVSGLPRLSTIGNTGLFNGSYTA</sequence>